<keyword evidence="1" id="KW-1133">Transmembrane helix</keyword>
<comment type="caution">
    <text evidence="2">The sequence shown here is derived from an EMBL/GenBank/DDBJ whole genome shotgun (WGS) entry which is preliminary data.</text>
</comment>
<keyword evidence="3" id="KW-1185">Reference proteome</keyword>
<keyword evidence="1" id="KW-0472">Membrane</keyword>
<evidence type="ECO:0000256" key="1">
    <source>
        <dbReference type="SAM" id="Phobius"/>
    </source>
</evidence>
<reference evidence="2 3" key="1">
    <citation type="submission" date="2018-07" db="EMBL/GenBank/DDBJ databases">
        <title>Halomonas rutogse sp. nov., isolated from Lake TangqianCo on Tibetan Plateau.</title>
        <authorList>
            <person name="Lu H."/>
            <person name="Xing P."/>
            <person name="Wu Q."/>
        </authorList>
    </citation>
    <scope>NUCLEOTIDE SEQUENCE [LARGE SCALE GENOMIC DNA]</scope>
    <source>
        <strain evidence="2 3">TQ8S</strain>
    </source>
</reference>
<dbReference type="Proteomes" id="UP000253204">
    <property type="component" value="Unassembled WGS sequence"/>
</dbReference>
<proteinExistence type="predicted"/>
<protein>
    <submittedName>
        <fullName evidence="2">Uncharacterized protein</fullName>
    </submittedName>
</protein>
<sequence length="88" mass="9418">MTFLADQAGVLLVLLVPCTDRFINFTHLGKGDAGQSIAAAPVLLLVQLLALPIHLCLFLGAEWLQAAINTLLLVAFMGLISPPWPWPG</sequence>
<dbReference type="EMBL" id="QPIJ01000017">
    <property type="protein sequence ID" value="RCV92139.1"/>
    <property type="molecule type" value="Genomic_DNA"/>
</dbReference>
<evidence type="ECO:0000313" key="3">
    <source>
        <dbReference type="Proteomes" id="UP000253204"/>
    </source>
</evidence>
<feature type="transmembrane region" description="Helical" evidence="1">
    <location>
        <begin position="37"/>
        <end position="59"/>
    </location>
</feature>
<feature type="transmembrane region" description="Helical" evidence="1">
    <location>
        <begin position="66"/>
        <end position="86"/>
    </location>
</feature>
<organism evidence="2 3">
    <name type="scientific">Vreelandella rituensis</name>
    <dbReference type="NCBI Taxonomy" id="2282306"/>
    <lineage>
        <taxon>Bacteria</taxon>
        <taxon>Pseudomonadati</taxon>
        <taxon>Pseudomonadota</taxon>
        <taxon>Gammaproteobacteria</taxon>
        <taxon>Oceanospirillales</taxon>
        <taxon>Halomonadaceae</taxon>
        <taxon>Vreelandella</taxon>
    </lineage>
</organism>
<dbReference type="RefSeq" id="WP_114486616.1">
    <property type="nucleotide sequence ID" value="NZ_CBCSHM010000017.1"/>
</dbReference>
<dbReference type="OrthoDB" id="3254016at2"/>
<name>A0A368U4P0_9GAMM</name>
<accession>A0A368U4P0</accession>
<keyword evidence="1" id="KW-0812">Transmembrane</keyword>
<dbReference type="Gene3D" id="1.20.1530.20">
    <property type="match status" value="1"/>
</dbReference>
<dbReference type="AlphaFoldDB" id="A0A368U4P0"/>
<dbReference type="InterPro" id="IPR038770">
    <property type="entry name" value="Na+/solute_symporter_sf"/>
</dbReference>
<evidence type="ECO:0000313" key="2">
    <source>
        <dbReference type="EMBL" id="RCV92139.1"/>
    </source>
</evidence>
<gene>
    <name evidence="2" type="ORF">DU506_09040</name>
</gene>